<evidence type="ECO:0000256" key="14">
    <source>
        <dbReference type="ARBA" id="ARBA00068282"/>
    </source>
</evidence>
<dbReference type="Proteomes" id="UP000518266">
    <property type="component" value="Unassembled WGS sequence"/>
</dbReference>
<evidence type="ECO:0000256" key="1">
    <source>
        <dbReference type="ARBA" id="ARBA00004123"/>
    </source>
</evidence>
<evidence type="ECO:0000313" key="21">
    <source>
        <dbReference type="EMBL" id="KAF3846091.1"/>
    </source>
</evidence>
<comment type="catalytic activity">
    <reaction evidence="12">
        <text>ATP + H2O = ADP + phosphate + H(+)</text>
        <dbReference type="Rhea" id="RHEA:13065"/>
        <dbReference type="ChEBI" id="CHEBI:15377"/>
        <dbReference type="ChEBI" id="CHEBI:15378"/>
        <dbReference type="ChEBI" id="CHEBI:30616"/>
        <dbReference type="ChEBI" id="CHEBI:43474"/>
        <dbReference type="ChEBI" id="CHEBI:456216"/>
        <dbReference type="EC" id="3.6.4.13"/>
    </reaction>
</comment>
<protein>
    <recommendedName>
        <fullName evidence="14">ATP-dependent RNA helicase DDX42</fullName>
        <ecNumber evidence="3">3.6.4.13</ecNumber>
    </recommendedName>
    <alternativeName>
        <fullName evidence="15">DEAD box protein 42</fullName>
    </alternativeName>
</protein>
<evidence type="ECO:0000259" key="19">
    <source>
        <dbReference type="PROSITE" id="PS51194"/>
    </source>
</evidence>
<keyword evidence="22" id="KW-1185">Reference proteome</keyword>
<dbReference type="InterPro" id="IPR027417">
    <property type="entry name" value="P-loop_NTPase"/>
</dbReference>
<feature type="compositionally biased region" description="Basic and acidic residues" evidence="17">
    <location>
        <begin position="772"/>
        <end position="841"/>
    </location>
</feature>
<feature type="compositionally biased region" description="Basic and acidic residues" evidence="17">
    <location>
        <begin position="852"/>
        <end position="887"/>
    </location>
</feature>
<comment type="similarity">
    <text evidence="13">Belongs to the DEAD box helicase family. DDX42 subfamily.</text>
</comment>
<evidence type="ECO:0000256" key="17">
    <source>
        <dbReference type="SAM" id="MobiDB-lite"/>
    </source>
</evidence>
<feature type="short sequence motif" description="Q motif" evidence="16">
    <location>
        <begin position="267"/>
        <end position="295"/>
    </location>
</feature>
<dbReference type="EC" id="3.6.4.13" evidence="3"/>
<keyword evidence="8" id="KW-0067">ATP-binding</keyword>
<dbReference type="GO" id="GO:0005524">
    <property type="term" value="F:ATP binding"/>
    <property type="evidence" value="ECO:0007669"/>
    <property type="project" value="UniProtKB-KW"/>
</dbReference>
<dbReference type="InterPro" id="IPR000629">
    <property type="entry name" value="RNA-helicase_DEAD-box_CS"/>
</dbReference>
<dbReference type="EMBL" id="JAAKFY010000014">
    <property type="protein sequence ID" value="KAF3846091.1"/>
    <property type="molecule type" value="Genomic_DNA"/>
</dbReference>
<dbReference type="Pfam" id="PF00270">
    <property type="entry name" value="DEAD"/>
    <property type="match status" value="1"/>
</dbReference>
<feature type="region of interest" description="Disordered" evidence="17">
    <location>
        <begin position="146"/>
        <end position="166"/>
    </location>
</feature>
<dbReference type="GO" id="GO:0003723">
    <property type="term" value="F:RNA binding"/>
    <property type="evidence" value="ECO:0007669"/>
    <property type="project" value="UniProtKB-KW"/>
</dbReference>
<feature type="domain" description="DEAD-box RNA helicase Q" evidence="20">
    <location>
        <begin position="267"/>
        <end position="295"/>
    </location>
</feature>
<dbReference type="AlphaFoldDB" id="A0A7J5YAU4"/>
<comment type="subcellular location">
    <subcellularLocation>
        <location evidence="2">Cytoplasm</location>
    </subcellularLocation>
    <subcellularLocation>
        <location evidence="1">Nucleus</location>
    </subcellularLocation>
</comment>
<keyword evidence="5" id="KW-0547">Nucleotide-binding</keyword>
<dbReference type="GO" id="GO:0003724">
    <property type="term" value="F:RNA helicase activity"/>
    <property type="evidence" value="ECO:0007669"/>
    <property type="project" value="UniProtKB-EC"/>
</dbReference>
<evidence type="ECO:0000256" key="10">
    <source>
        <dbReference type="ARBA" id="ARBA00023054"/>
    </source>
</evidence>
<evidence type="ECO:0000259" key="18">
    <source>
        <dbReference type="PROSITE" id="PS51192"/>
    </source>
</evidence>
<dbReference type="InterPro" id="IPR014001">
    <property type="entry name" value="Helicase_ATP-bd"/>
</dbReference>
<feature type="region of interest" description="Disordered" evidence="17">
    <location>
        <begin position="1"/>
        <end position="128"/>
    </location>
</feature>
<dbReference type="SUPFAM" id="SSF52540">
    <property type="entry name" value="P-loop containing nucleoside triphosphate hydrolases"/>
    <property type="match status" value="1"/>
</dbReference>
<evidence type="ECO:0000256" key="11">
    <source>
        <dbReference type="ARBA" id="ARBA00023242"/>
    </source>
</evidence>
<dbReference type="GO" id="GO:0005634">
    <property type="term" value="C:nucleus"/>
    <property type="evidence" value="ECO:0007669"/>
    <property type="project" value="UniProtKB-SubCell"/>
</dbReference>
<feature type="compositionally biased region" description="Polar residues" evidence="17">
    <location>
        <begin position="1"/>
        <end position="19"/>
    </location>
</feature>
<keyword evidence="9" id="KW-0694">RNA-binding</keyword>
<dbReference type="CDD" id="cd17952">
    <property type="entry name" value="DEADc_DDX42"/>
    <property type="match status" value="1"/>
</dbReference>
<feature type="compositionally biased region" description="Pro residues" evidence="17">
    <location>
        <begin position="761"/>
        <end position="770"/>
    </location>
</feature>
<evidence type="ECO:0000256" key="3">
    <source>
        <dbReference type="ARBA" id="ARBA00012552"/>
    </source>
</evidence>
<sequence length="904" mass="99964">MSSENTGRFTGSRNSSAMNWNKGGPGVKRGFGFGGFSLAGKKDEPSPPPKSQTNFAPPGSSGYGKSQQLPSFYKIGTKRANFDEENAYFEDDEEDSSNNVDLPYIPAENSPTRLQMQTGGGSDSEDDPLDAFMAEVESQAAKDMRKLEEKEKEKKSAKGIRDDIEEEDEQEAYFRYMAENPTAGLTLEDEDENIDYDSDGNPIAPTTKKIILPLPPIDHSEIDYPPFEKNFYNEHEELSCLTATQVFDLRHKLNLRVSGAVPPKPCTSFAHFNFDEQLMHQIRKSEYTQPTPIQCQGLPIALSGRDMIGIAKTGSGKTAAFIWPMLVHIMDQKELEAGEGPIAIIVCPTRELCQQIHAECKRFGKAYSLRSVAVYGGGSMWEQAKALQEGAEIVVCTPGRLIDHVKKKATSLQRVSYMVFDEADRMFDMGFEYQVRSVASHVRPDRQTLLFSATFRKKIERLARDILVDPIRVVQGDIGEANEDVTQIVEMLPTAADKWDWLTRRLVEFTSSGSVLIFVTKKANCDELAANLTQEGHSLGLLHGDMDQSERNKVISDFKKQNLPVLVATDVAARGLDIPSIRTVVNYDVARDIDTHTHRIGRTGRAGEKGVAYTLLTNKDTTFAGDLVRNLEGANQAVSKELMDLAMQNPWFRKSRFKSGKGKKLNIGGGGLGYRERPGLGAESSSQYKSHFVAASSGPPKLSTKSNSTSGWTSAGSLSSVPTESANGSEWSQGAAMSMSGFTSAGSLSSVPASQPSPQHNFPPPAPPPQRDTQRERHGENRGRHDSHHPHSERSDRYSGEERYGDRDRRGGDGDRDRHGDGDRDRHGDRDRERHGDRERGSGSSSSSSRPSESRNGDGSRREREDRRSERDGGDKGSGEGRDRGDDSFAVPEPPKRRKSRWDN</sequence>
<evidence type="ECO:0000256" key="4">
    <source>
        <dbReference type="ARBA" id="ARBA00022490"/>
    </source>
</evidence>
<name>A0A7J5YAU4_DISMA</name>
<evidence type="ECO:0000256" key="12">
    <source>
        <dbReference type="ARBA" id="ARBA00047984"/>
    </source>
</evidence>
<evidence type="ECO:0000256" key="6">
    <source>
        <dbReference type="ARBA" id="ARBA00022801"/>
    </source>
</evidence>
<evidence type="ECO:0000256" key="8">
    <source>
        <dbReference type="ARBA" id="ARBA00022840"/>
    </source>
</evidence>
<organism evidence="21 22">
    <name type="scientific">Dissostichus mawsoni</name>
    <name type="common">Antarctic cod</name>
    <dbReference type="NCBI Taxonomy" id="36200"/>
    <lineage>
        <taxon>Eukaryota</taxon>
        <taxon>Metazoa</taxon>
        <taxon>Chordata</taxon>
        <taxon>Craniata</taxon>
        <taxon>Vertebrata</taxon>
        <taxon>Euteleostomi</taxon>
        <taxon>Actinopterygii</taxon>
        <taxon>Neopterygii</taxon>
        <taxon>Teleostei</taxon>
        <taxon>Neoteleostei</taxon>
        <taxon>Acanthomorphata</taxon>
        <taxon>Eupercaria</taxon>
        <taxon>Perciformes</taxon>
        <taxon>Notothenioidei</taxon>
        <taxon>Nototheniidae</taxon>
        <taxon>Dissostichus</taxon>
    </lineage>
</organism>
<dbReference type="InterPro" id="IPR011545">
    <property type="entry name" value="DEAD/DEAH_box_helicase_dom"/>
</dbReference>
<feature type="region of interest" description="Disordered" evidence="17">
    <location>
        <begin position="659"/>
        <end position="904"/>
    </location>
</feature>
<evidence type="ECO:0000256" key="13">
    <source>
        <dbReference type="ARBA" id="ARBA00061633"/>
    </source>
</evidence>
<keyword evidence="4" id="KW-0963">Cytoplasm</keyword>
<dbReference type="InterPro" id="IPR014014">
    <property type="entry name" value="RNA_helicase_DEAD_Q_motif"/>
</dbReference>
<evidence type="ECO:0000256" key="9">
    <source>
        <dbReference type="ARBA" id="ARBA00022884"/>
    </source>
</evidence>
<dbReference type="InterPro" id="IPR001650">
    <property type="entry name" value="Helicase_C-like"/>
</dbReference>
<evidence type="ECO:0000256" key="2">
    <source>
        <dbReference type="ARBA" id="ARBA00004496"/>
    </source>
</evidence>
<dbReference type="GO" id="GO:0016787">
    <property type="term" value="F:hydrolase activity"/>
    <property type="evidence" value="ECO:0007669"/>
    <property type="project" value="UniProtKB-KW"/>
</dbReference>
<feature type="compositionally biased region" description="Gly residues" evidence="17">
    <location>
        <begin position="23"/>
        <end position="37"/>
    </location>
</feature>
<dbReference type="PROSITE" id="PS51192">
    <property type="entry name" value="HELICASE_ATP_BIND_1"/>
    <property type="match status" value="1"/>
</dbReference>
<evidence type="ECO:0000256" key="15">
    <source>
        <dbReference type="ARBA" id="ARBA00075438"/>
    </source>
</evidence>
<dbReference type="SMART" id="SM00487">
    <property type="entry name" value="DEXDc"/>
    <property type="match status" value="1"/>
</dbReference>
<keyword evidence="10" id="KW-0175">Coiled coil</keyword>
<keyword evidence="7" id="KW-0347">Helicase</keyword>
<dbReference type="FunFam" id="3.40.50.300:FF:000524">
    <property type="entry name" value="ATP-dependent RNA helicase DDX42"/>
    <property type="match status" value="1"/>
</dbReference>
<evidence type="ECO:0000256" key="7">
    <source>
        <dbReference type="ARBA" id="ARBA00022806"/>
    </source>
</evidence>
<proteinExistence type="inferred from homology"/>
<feature type="compositionally biased region" description="Polar residues" evidence="17">
    <location>
        <begin position="703"/>
        <end position="732"/>
    </location>
</feature>
<dbReference type="PANTHER" id="PTHR47958">
    <property type="entry name" value="ATP-DEPENDENT RNA HELICASE DBP3"/>
    <property type="match status" value="1"/>
</dbReference>
<dbReference type="GO" id="GO:0005737">
    <property type="term" value="C:cytoplasm"/>
    <property type="evidence" value="ECO:0007669"/>
    <property type="project" value="UniProtKB-SubCell"/>
</dbReference>
<comment type="caution">
    <text evidence="21">The sequence shown here is derived from an EMBL/GenBank/DDBJ whole genome shotgun (WGS) entry which is preliminary data.</text>
</comment>
<feature type="compositionally biased region" description="Polar residues" evidence="17">
    <location>
        <begin position="740"/>
        <end position="754"/>
    </location>
</feature>
<dbReference type="CDD" id="cd18787">
    <property type="entry name" value="SF2_C_DEAD"/>
    <property type="match status" value="1"/>
</dbReference>
<feature type="compositionally biased region" description="Basic and acidic residues" evidence="17">
    <location>
        <begin position="146"/>
        <end position="162"/>
    </location>
</feature>
<gene>
    <name evidence="21" type="ORF">F7725_003169</name>
</gene>
<evidence type="ECO:0000313" key="22">
    <source>
        <dbReference type="Proteomes" id="UP000518266"/>
    </source>
</evidence>
<dbReference type="SMART" id="SM00490">
    <property type="entry name" value="HELICc"/>
    <property type="match status" value="1"/>
</dbReference>
<feature type="domain" description="Helicase C-terminal" evidence="19">
    <location>
        <begin position="501"/>
        <end position="646"/>
    </location>
</feature>
<dbReference type="Pfam" id="PF00271">
    <property type="entry name" value="Helicase_C"/>
    <property type="match status" value="1"/>
</dbReference>
<reference evidence="21 22" key="1">
    <citation type="submission" date="2020-03" db="EMBL/GenBank/DDBJ databases">
        <title>Dissostichus mawsoni Genome sequencing and assembly.</title>
        <authorList>
            <person name="Park H."/>
        </authorList>
    </citation>
    <scope>NUCLEOTIDE SEQUENCE [LARGE SCALE GENOMIC DNA]</scope>
    <source>
        <strain evidence="21">DM0001</strain>
        <tissue evidence="21">Muscle</tissue>
    </source>
</reference>
<evidence type="ECO:0000256" key="5">
    <source>
        <dbReference type="ARBA" id="ARBA00022741"/>
    </source>
</evidence>
<evidence type="ECO:0000256" key="16">
    <source>
        <dbReference type="PROSITE-ProRule" id="PRU00552"/>
    </source>
</evidence>
<dbReference type="FunFam" id="3.40.50.300:FF:000079">
    <property type="entry name" value="probable ATP-dependent RNA helicase DDX17"/>
    <property type="match status" value="1"/>
</dbReference>
<dbReference type="PROSITE" id="PS51195">
    <property type="entry name" value="Q_MOTIF"/>
    <property type="match status" value="1"/>
</dbReference>
<feature type="compositionally biased region" description="Low complexity" evidence="17">
    <location>
        <begin position="842"/>
        <end position="851"/>
    </location>
</feature>
<accession>A0A7J5YAU4</accession>
<evidence type="ECO:0000259" key="20">
    <source>
        <dbReference type="PROSITE" id="PS51195"/>
    </source>
</evidence>
<feature type="domain" description="Helicase ATP-binding" evidence="18">
    <location>
        <begin position="298"/>
        <end position="473"/>
    </location>
</feature>
<dbReference type="Gene3D" id="3.40.50.300">
    <property type="entry name" value="P-loop containing nucleotide triphosphate hydrolases"/>
    <property type="match status" value="2"/>
</dbReference>
<feature type="compositionally biased region" description="Acidic residues" evidence="17">
    <location>
        <begin position="83"/>
        <end position="96"/>
    </location>
</feature>
<dbReference type="OrthoDB" id="196131at2759"/>
<dbReference type="PROSITE" id="PS51194">
    <property type="entry name" value="HELICASE_CTER"/>
    <property type="match status" value="1"/>
</dbReference>
<dbReference type="PROSITE" id="PS00039">
    <property type="entry name" value="DEAD_ATP_HELICASE"/>
    <property type="match status" value="1"/>
</dbReference>
<keyword evidence="6" id="KW-0378">Hydrolase</keyword>
<keyword evidence="11" id="KW-0539">Nucleus</keyword>